<dbReference type="InterPro" id="IPR029044">
    <property type="entry name" value="Nucleotide-diphossugar_trans"/>
</dbReference>
<keyword evidence="2" id="KW-1185">Reference proteome</keyword>
<evidence type="ECO:0000313" key="2">
    <source>
        <dbReference type="Proteomes" id="UP001595764"/>
    </source>
</evidence>
<evidence type="ECO:0000313" key="1">
    <source>
        <dbReference type="EMBL" id="MFC3510217.1"/>
    </source>
</evidence>
<dbReference type="Pfam" id="PF09837">
    <property type="entry name" value="DUF2064"/>
    <property type="match status" value="1"/>
</dbReference>
<dbReference type="Gene3D" id="3.90.550.10">
    <property type="entry name" value="Spore Coat Polysaccharide Biosynthesis Protein SpsA, Chain A"/>
    <property type="match status" value="1"/>
</dbReference>
<name>A0ABV7QBU5_9PSEU</name>
<dbReference type="Proteomes" id="UP001595764">
    <property type="component" value="Unassembled WGS sequence"/>
</dbReference>
<proteinExistence type="predicted"/>
<gene>
    <name evidence="1" type="ORF">ACFORO_08590</name>
</gene>
<dbReference type="InterPro" id="IPR018641">
    <property type="entry name" value="Trfase_1_rSAM/seldom-assoc"/>
</dbReference>
<sequence length="221" mass="22533">MTSTTILILAKAPLPGRVKTRLCPPATSEQAAHIAAAALLETVRAVRSVSGAHAVVALEGDLETGISAVELCAVTADIPVLPQRGSSLGERIAAAHADAAALAPGRPVLQIGMDTPQVSAELLEQCRDRLLGTAAEAVLGPADDGGWWLLGLRDPLKAAVVSGVTTSRSDTGFRTRQALIDHGLHVATAPGLRDVDTMADARAVAETMPGTMFAAAVGTVG</sequence>
<accession>A0ABV7QBU5</accession>
<dbReference type="EMBL" id="JBHRWI010000012">
    <property type="protein sequence ID" value="MFC3510217.1"/>
    <property type="molecule type" value="Genomic_DNA"/>
</dbReference>
<dbReference type="PANTHER" id="PTHR36529:SF1">
    <property type="entry name" value="GLYCOSYLTRANSFERASE"/>
    <property type="match status" value="1"/>
</dbReference>
<organism evidence="1 2">
    <name type="scientific">Amycolatopsis halotolerans</name>
    <dbReference type="NCBI Taxonomy" id="330083"/>
    <lineage>
        <taxon>Bacteria</taxon>
        <taxon>Bacillati</taxon>
        <taxon>Actinomycetota</taxon>
        <taxon>Actinomycetes</taxon>
        <taxon>Pseudonocardiales</taxon>
        <taxon>Pseudonocardiaceae</taxon>
        <taxon>Amycolatopsis</taxon>
    </lineage>
</organism>
<dbReference type="RefSeq" id="WP_377868200.1">
    <property type="nucleotide sequence ID" value="NZ_JBHMAY010000005.1"/>
</dbReference>
<comment type="caution">
    <text evidence="1">The sequence shown here is derived from an EMBL/GenBank/DDBJ whole genome shotgun (WGS) entry which is preliminary data.</text>
</comment>
<dbReference type="PANTHER" id="PTHR36529">
    <property type="entry name" value="SLL1095 PROTEIN"/>
    <property type="match status" value="1"/>
</dbReference>
<protein>
    <submittedName>
        <fullName evidence="1">DUF2064 domain-containing protein</fullName>
    </submittedName>
</protein>
<dbReference type="SUPFAM" id="SSF53448">
    <property type="entry name" value="Nucleotide-diphospho-sugar transferases"/>
    <property type="match status" value="1"/>
</dbReference>
<reference evidence="2" key="1">
    <citation type="journal article" date="2019" name="Int. J. Syst. Evol. Microbiol.">
        <title>The Global Catalogue of Microorganisms (GCM) 10K type strain sequencing project: providing services to taxonomists for standard genome sequencing and annotation.</title>
        <authorList>
            <consortium name="The Broad Institute Genomics Platform"/>
            <consortium name="The Broad Institute Genome Sequencing Center for Infectious Disease"/>
            <person name="Wu L."/>
            <person name="Ma J."/>
        </authorList>
    </citation>
    <scope>NUCLEOTIDE SEQUENCE [LARGE SCALE GENOMIC DNA]</scope>
    <source>
        <strain evidence="2">CGMCC 4.7682</strain>
    </source>
</reference>